<gene>
    <name evidence="1" type="ORF">SBRY_50618</name>
</gene>
<dbReference type="SUPFAM" id="SSF109854">
    <property type="entry name" value="DinB/YfiT-like putative metalloenzymes"/>
    <property type="match status" value="1"/>
</dbReference>
<sequence>MTEQTAGFPPPEITALLDCLTAQRRHVLGILDGLDEADLRRPVLPSGWSCLGLVRHLALDVERFWFGAVLAGDPAVIAALDEEADAWQVDPAAPAAEVLDRYRREIALADAIITATPADTAPAWWPTDLFGEQDVHSHREVLLHVIAETACHSGHLDAVRELIDGHRWLVLTD</sequence>
<evidence type="ECO:0008006" key="3">
    <source>
        <dbReference type="Google" id="ProtNLM"/>
    </source>
</evidence>
<dbReference type="Proteomes" id="UP001153328">
    <property type="component" value="Unassembled WGS sequence"/>
</dbReference>
<organism evidence="1 2">
    <name type="scientific">Actinacidiphila bryophytorum</name>
    <dbReference type="NCBI Taxonomy" id="1436133"/>
    <lineage>
        <taxon>Bacteria</taxon>
        <taxon>Bacillati</taxon>
        <taxon>Actinomycetota</taxon>
        <taxon>Actinomycetes</taxon>
        <taxon>Kitasatosporales</taxon>
        <taxon>Streptomycetaceae</taxon>
        <taxon>Actinacidiphila</taxon>
    </lineage>
</organism>
<dbReference type="Pfam" id="PF04978">
    <property type="entry name" value="MST"/>
    <property type="match status" value="1"/>
</dbReference>
<dbReference type="InterPro" id="IPR007061">
    <property type="entry name" value="MST-like"/>
</dbReference>
<evidence type="ECO:0000313" key="2">
    <source>
        <dbReference type="Proteomes" id="UP001153328"/>
    </source>
</evidence>
<dbReference type="EMBL" id="CAJVAX010000019">
    <property type="protein sequence ID" value="CAG7651449.1"/>
    <property type="molecule type" value="Genomic_DNA"/>
</dbReference>
<dbReference type="Gene3D" id="1.20.120.450">
    <property type="entry name" value="dinb family like domain"/>
    <property type="match status" value="1"/>
</dbReference>
<proteinExistence type="predicted"/>
<dbReference type="AlphaFoldDB" id="A0A9W4MDP6"/>
<comment type="caution">
    <text evidence="1">The sequence shown here is derived from an EMBL/GenBank/DDBJ whole genome shotgun (WGS) entry which is preliminary data.</text>
</comment>
<keyword evidence="2" id="KW-1185">Reference proteome</keyword>
<evidence type="ECO:0000313" key="1">
    <source>
        <dbReference type="EMBL" id="CAG7651449.1"/>
    </source>
</evidence>
<dbReference type="InterPro" id="IPR034660">
    <property type="entry name" value="DinB/YfiT-like"/>
</dbReference>
<reference evidence="1" key="1">
    <citation type="submission" date="2021-06" db="EMBL/GenBank/DDBJ databases">
        <authorList>
            <person name="Arsene-Ploetze F."/>
        </authorList>
    </citation>
    <scope>NUCLEOTIDE SEQUENCE</scope>
    <source>
        <strain evidence="1">SBRY1</strain>
    </source>
</reference>
<dbReference type="RefSeq" id="WP_205045246.1">
    <property type="nucleotide sequence ID" value="NZ_CAJVAX010000019.1"/>
</dbReference>
<name>A0A9W4MDP6_9ACTN</name>
<protein>
    <recommendedName>
        <fullName evidence="3">DinB family protein</fullName>
    </recommendedName>
</protein>
<accession>A0A9W4MDP6</accession>